<feature type="compositionally biased region" description="Basic and acidic residues" evidence="1">
    <location>
        <begin position="74"/>
        <end position="85"/>
    </location>
</feature>
<accession>A0A820MHW7</accession>
<comment type="caution">
    <text evidence="2">The sequence shown here is derived from an EMBL/GenBank/DDBJ whole genome shotgun (WGS) entry which is preliminary data.</text>
</comment>
<protein>
    <submittedName>
        <fullName evidence="2">Uncharacterized protein</fullName>
    </submittedName>
</protein>
<name>A0A820MHW7_9BILA</name>
<reference evidence="2" key="1">
    <citation type="submission" date="2021-02" db="EMBL/GenBank/DDBJ databases">
        <authorList>
            <person name="Nowell W R."/>
        </authorList>
    </citation>
    <scope>NUCLEOTIDE SEQUENCE</scope>
</reference>
<feature type="region of interest" description="Disordered" evidence="1">
    <location>
        <begin position="45"/>
        <end position="97"/>
    </location>
</feature>
<gene>
    <name evidence="2" type="ORF">OXD698_LOCUS49912</name>
</gene>
<dbReference type="Proteomes" id="UP000663844">
    <property type="component" value="Unassembled WGS sequence"/>
</dbReference>
<feature type="non-terminal residue" evidence="2">
    <location>
        <position position="1"/>
    </location>
</feature>
<proteinExistence type="predicted"/>
<sequence length="97" mass="10889">IVVGNGRARVAINLKQGPVDQSQSFLLTSILIEMGDIEIRIRRSAQGTDQYKKREASLPTSVRSAPITYQNGNQEKKNTAEEKPNAHQTHWDYSISH</sequence>
<feature type="non-terminal residue" evidence="2">
    <location>
        <position position="97"/>
    </location>
</feature>
<feature type="compositionally biased region" description="Polar residues" evidence="1">
    <location>
        <begin position="58"/>
        <end position="73"/>
    </location>
</feature>
<organism evidence="2 3">
    <name type="scientific">Adineta steineri</name>
    <dbReference type="NCBI Taxonomy" id="433720"/>
    <lineage>
        <taxon>Eukaryota</taxon>
        <taxon>Metazoa</taxon>
        <taxon>Spiralia</taxon>
        <taxon>Gnathifera</taxon>
        <taxon>Rotifera</taxon>
        <taxon>Eurotatoria</taxon>
        <taxon>Bdelloidea</taxon>
        <taxon>Adinetida</taxon>
        <taxon>Adinetidae</taxon>
        <taxon>Adineta</taxon>
    </lineage>
</organism>
<evidence type="ECO:0000313" key="3">
    <source>
        <dbReference type="Proteomes" id="UP000663844"/>
    </source>
</evidence>
<dbReference type="EMBL" id="CAJOAZ010023104">
    <property type="protein sequence ID" value="CAF4372348.1"/>
    <property type="molecule type" value="Genomic_DNA"/>
</dbReference>
<dbReference type="AlphaFoldDB" id="A0A820MHW7"/>
<evidence type="ECO:0000256" key="1">
    <source>
        <dbReference type="SAM" id="MobiDB-lite"/>
    </source>
</evidence>
<evidence type="ECO:0000313" key="2">
    <source>
        <dbReference type="EMBL" id="CAF4372348.1"/>
    </source>
</evidence>